<evidence type="ECO:0000313" key="3">
    <source>
        <dbReference type="Proteomes" id="UP000315003"/>
    </source>
</evidence>
<organism evidence="2 3">
    <name type="scientific">Stieleria bergensis</name>
    <dbReference type="NCBI Taxonomy" id="2528025"/>
    <lineage>
        <taxon>Bacteria</taxon>
        <taxon>Pseudomonadati</taxon>
        <taxon>Planctomycetota</taxon>
        <taxon>Planctomycetia</taxon>
        <taxon>Pirellulales</taxon>
        <taxon>Pirellulaceae</taxon>
        <taxon>Stieleria</taxon>
    </lineage>
</organism>
<dbReference type="Proteomes" id="UP000315003">
    <property type="component" value="Chromosome"/>
</dbReference>
<proteinExistence type="predicted"/>
<protein>
    <submittedName>
        <fullName evidence="2">Uncharacterized protein</fullName>
    </submittedName>
</protein>
<reference evidence="2 3" key="1">
    <citation type="submission" date="2019-02" db="EMBL/GenBank/DDBJ databases">
        <title>Deep-cultivation of Planctomycetes and their phenomic and genomic characterization uncovers novel biology.</title>
        <authorList>
            <person name="Wiegand S."/>
            <person name="Jogler M."/>
            <person name="Boedeker C."/>
            <person name="Pinto D."/>
            <person name="Vollmers J."/>
            <person name="Rivas-Marin E."/>
            <person name="Kohn T."/>
            <person name="Peeters S.H."/>
            <person name="Heuer A."/>
            <person name="Rast P."/>
            <person name="Oberbeckmann S."/>
            <person name="Bunk B."/>
            <person name="Jeske O."/>
            <person name="Meyerdierks A."/>
            <person name="Storesund J.E."/>
            <person name="Kallscheuer N."/>
            <person name="Luecker S."/>
            <person name="Lage O.M."/>
            <person name="Pohl T."/>
            <person name="Merkel B.J."/>
            <person name="Hornburger P."/>
            <person name="Mueller R.-W."/>
            <person name="Bruemmer F."/>
            <person name="Labrenz M."/>
            <person name="Spormann A.M."/>
            <person name="Op den Camp H."/>
            <person name="Overmann J."/>
            <person name="Amann R."/>
            <person name="Jetten M.S.M."/>
            <person name="Mascher T."/>
            <person name="Medema M.H."/>
            <person name="Devos D.P."/>
            <person name="Kaster A.-K."/>
            <person name="Ovreas L."/>
            <person name="Rohde M."/>
            <person name="Galperin M.Y."/>
            <person name="Jogler C."/>
        </authorList>
    </citation>
    <scope>NUCLEOTIDE SEQUENCE [LARGE SCALE GENOMIC DNA]</scope>
    <source>
        <strain evidence="2 3">SV_7m_r</strain>
    </source>
</reference>
<accession>A0A517T2J1</accession>
<dbReference type="EMBL" id="CP036272">
    <property type="protein sequence ID" value="QDT62589.1"/>
    <property type="molecule type" value="Genomic_DNA"/>
</dbReference>
<gene>
    <name evidence="2" type="ORF">SV7mr_51390</name>
</gene>
<name>A0A517T2J1_9BACT</name>
<dbReference type="AlphaFoldDB" id="A0A517T2J1"/>
<feature type="region of interest" description="Disordered" evidence="1">
    <location>
        <begin position="1"/>
        <end position="35"/>
    </location>
</feature>
<evidence type="ECO:0000256" key="1">
    <source>
        <dbReference type="SAM" id="MobiDB-lite"/>
    </source>
</evidence>
<keyword evidence="3" id="KW-1185">Reference proteome</keyword>
<sequence length="35" mass="4020">MASRKPVSGQNEKQFQMVPECQLGDRQPNATSWRD</sequence>
<evidence type="ECO:0000313" key="2">
    <source>
        <dbReference type="EMBL" id="QDT62589.1"/>
    </source>
</evidence>